<dbReference type="Proteomes" id="UP000828390">
    <property type="component" value="Unassembled WGS sequence"/>
</dbReference>
<reference evidence="2" key="2">
    <citation type="submission" date="2020-11" db="EMBL/GenBank/DDBJ databases">
        <authorList>
            <person name="McCartney M.A."/>
            <person name="Auch B."/>
            <person name="Kono T."/>
            <person name="Mallez S."/>
            <person name="Becker A."/>
            <person name="Gohl D.M."/>
            <person name="Silverstein K.A.T."/>
            <person name="Koren S."/>
            <person name="Bechman K.B."/>
            <person name="Herman A."/>
            <person name="Abrahante J.E."/>
            <person name="Garbe J."/>
        </authorList>
    </citation>
    <scope>NUCLEOTIDE SEQUENCE</scope>
    <source>
        <strain evidence="2">Duluth1</strain>
        <tissue evidence="2">Whole animal</tissue>
    </source>
</reference>
<protein>
    <submittedName>
        <fullName evidence="2">Uncharacterized protein</fullName>
    </submittedName>
</protein>
<evidence type="ECO:0000313" key="3">
    <source>
        <dbReference type="Proteomes" id="UP000828390"/>
    </source>
</evidence>
<evidence type="ECO:0000313" key="2">
    <source>
        <dbReference type="EMBL" id="KAH3693623.1"/>
    </source>
</evidence>
<accession>A0A9D4BHE2</accession>
<sequence>MNHVLPALLTDENQPPQQDKRETPVKKSVCNQSTNCIEKPNVCRALMPMATVSNIQTCKPPSKRQRKSYRNNPYIYVVCVASMLLKSHSSKLNSCSL</sequence>
<gene>
    <name evidence="2" type="ORF">DPMN_081062</name>
</gene>
<evidence type="ECO:0000256" key="1">
    <source>
        <dbReference type="SAM" id="MobiDB-lite"/>
    </source>
</evidence>
<organism evidence="2 3">
    <name type="scientific">Dreissena polymorpha</name>
    <name type="common">Zebra mussel</name>
    <name type="synonym">Mytilus polymorpha</name>
    <dbReference type="NCBI Taxonomy" id="45954"/>
    <lineage>
        <taxon>Eukaryota</taxon>
        <taxon>Metazoa</taxon>
        <taxon>Spiralia</taxon>
        <taxon>Lophotrochozoa</taxon>
        <taxon>Mollusca</taxon>
        <taxon>Bivalvia</taxon>
        <taxon>Autobranchia</taxon>
        <taxon>Heteroconchia</taxon>
        <taxon>Euheterodonta</taxon>
        <taxon>Imparidentia</taxon>
        <taxon>Neoheterodontei</taxon>
        <taxon>Myida</taxon>
        <taxon>Dreissenoidea</taxon>
        <taxon>Dreissenidae</taxon>
        <taxon>Dreissena</taxon>
    </lineage>
</organism>
<dbReference type="EMBL" id="JAIWYP010000016">
    <property type="protein sequence ID" value="KAH3693623.1"/>
    <property type="molecule type" value="Genomic_DNA"/>
</dbReference>
<proteinExistence type="predicted"/>
<name>A0A9D4BHE2_DREPO</name>
<keyword evidence="3" id="KW-1185">Reference proteome</keyword>
<feature type="region of interest" description="Disordered" evidence="1">
    <location>
        <begin position="1"/>
        <end position="25"/>
    </location>
</feature>
<reference evidence="2" key="1">
    <citation type="journal article" date="2019" name="bioRxiv">
        <title>The Genome of the Zebra Mussel, Dreissena polymorpha: A Resource for Invasive Species Research.</title>
        <authorList>
            <person name="McCartney M.A."/>
            <person name="Auch B."/>
            <person name="Kono T."/>
            <person name="Mallez S."/>
            <person name="Zhang Y."/>
            <person name="Obille A."/>
            <person name="Becker A."/>
            <person name="Abrahante J.E."/>
            <person name="Garbe J."/>
            <person name="Badalamenti J.P."/>
            <person name="Herman A."/>
            <person name="Mangelson H."/>
            <person name="Liachko I."/>
            <person name="Sullivan S."/>
            <person name="Sone E.D."/>
            <person name="Koren S."/>
            <person name="Silverstein K.A.T."/>
            <person name="Beckman K.B."/>
            <person name="Gohl D.M."/>
        </authorList>
    </citation>
    <scope>NUCLEOTIDE SEQUENCE</scope>
    <source>
        <strain evidence="2">Duluth1</strain>
        <tissue evidence="2">Whole animal</tissue>
    </source>
</reference>
<dbReference type="AlphaFoldDB" id="A0A9D4BHE2"/>
<comment type="caution">
    <text evidence="2">The sequence shown here is derived from an EMBL/GenBank/DDBJ whole genome shotgun (WGS) entry which is preliminary data.</text>
</comment>